<evidence type="ECO:0000256" key="2">
    <source>
        <dbReference type="ARBA" id="ARBA00008917"/>
    </source>
</evidence>
<evidence type="ECO:0000313" key="9">
    <source>
        <dbReference type="EMBL" id="EIJ89776.1"/>
    </source>
</evidence>
<feature type="transmembrane region" description="Helical" evidence="7">
    <location>
        <begin position="138"/>
        <end position="163"/>
    </location>
</feature>
<dbReference type="VEuPathDB" id="MicrosporidiaDB:NEQG_00546"/>
<keyword evidence="6 7" id="KW-0472">Membrane</keyword>
<feature type="transmembrane region" description="Helical" evidence="7">
    <location>
        <begin position="61"/>
        <end position="83"/>
    </location>
</feature>
<dbReference type="GO" id="GO:0006950">
    <property type="term" value="P:response to stress"/>
    <property type="evidence" value="ECO:0007669"/>
    <property type="project" value="UniProtKB-ARBA"/>
</dbReference>
<dbReference type="InterPro" id="IPR007599">
    <property type="entry name" value="DER1"/>
</dbReference>
<dbReference type="OMA" id="FKSQYWR"/>
<organism evidence="9 10">
    <name type="scientific">Nematocida parisii (strain ERTm3)</name>
    <name type="common">Nematode killer fungus</name>
    <dbReference type="NCBI Taxonomy" id="935791"/>
    <lineage>
        <taxon>Eukaryota</taxon>
        <taxon>Fungi</taxon>
        <taxon>Fungi incertae sedis</taxon>
        <taxon>Microsporidia</taxon>
        <taxon>Nematocida</taxon>
    </lineage>
</organism>
<dbReference type="EMBL" id="GL870876">
    <property type="protein sequence ID" value="EIJ89776.1"/>
    <property type="molecule type" value="Genomic_DNA"/>
</dbReference>
<comment type="similarity">
    <text evidence="2 7">Belongs to the derlin family.</text>
</comment>
<dbReference type="HOGENOM" id="CLU_051898_1_0_1"/>
<evidence type="ECO:0000256" key="1">
    <source>
        <dbReference type="ARBA" id="ARBA00004477"/>
    </source>
</evidence>
<evidence type="ECO:0000256" key="5">
    <source>
        <dbReference type="ARBA" id="ARBA00022989"/>
    </source>
</evidence>
<accession>I3EKM9</accession>
<dbReference type="FunCoup" id="I3EKM9">
    <property type="interactions" value="72"/>
</dbReference>
<protein>
    <recommendedName>
        <fullName evidence="7">Derlin</fullName>
    </recommendedName>
</protein>
<feature type="region of interest" description="Disordered" evidence="8">
    <location>
        <begin position="213"/>
        <end position="235"/>
    </location>
</feature>
<evidence type="ECO:0000256" key="7">
    <source>
        <dbReference type="RuleBase" id="RU363059"/>
    </source>
</evidence>
<dbReference type="Proteomes" id="UP000002872">
    <property type="component" value="Unassembled WGS sequence"/>
</dbReference>
<feature type="transmembrane region" description="Helical" evidence="7">
    <location>
        <begin position="21"/>
        <end position="41"/>
    </location>
</feature>
<keyword evidence="10" id="KW-1185">Reference proteome</keyword>
<gene>
    <name evidence="9" type="ORF">NEQG_00546</name>
</gene>
<keyword evidence="3 7" id="KW-0812">Transmembrane</keyword>
<dbReference type="InParanoid" id="I3EKM9"/>
<feature type="transmembrane region" description="Helical" evidence="7">
    <location>
        <begin position="95"/>
        <end position="118"/>
    </location>
</feature>
<keyword evidence="4 7" id="KW-0256">Endoplasmic reticulum</keyword>
<name>I3EKM9_NEMP3</name>
<comment type="subcellular location">
    <subcellularLocation>
        <location evidence="1 7">Endoplasmic reticulum membrane</location>
        <topology evidence="1 7">Multi-pass membrane protein</topology>
    </subcellularLocation>
</comment>
<reference evidence="9" key="1">
    <citation type="submission" date="2011-01" db="EMBL/GenBank/DDBJ databases">
        <title>The Genome Sequence of Nematocida parisii strain ERTm3.</title>
        <authorList>
            <consortium name="The Broad Institute Genome Sequencing Platform"/>
            <consortium name="The Broad Institute Genome Sequencing Center for Infectious Disease"/>
            <person name="Cuomo C."/>
            <person name="Troemel E."/>
            <person name="Young S.K."/>
            <person name="Zeng Q."/>
            <person name="Gargeya S."/>
            <person name="Fitzgerald M."/>
            <person name="Haas B."/>
            <person name="Abouelleil A."/>
            <person name="Alvarado L."/>
            <person name="Arachchi H.M."/>
            <person name="Berlin A."/>
            <person name="Chapman S.B."/>
            <person name="Gearin G."/>
            <person name="Goldberg J."/>
            <person name="Griggs A."/>
            <person name="Gujja S."/>
            <person name="Hansen M."/>
            <person name="Heiman D."/>
            <person name="Howarth C."/>
            <person name="Larimer J."/>
            <person name="Lui A."/>
            <person name="MacDonald P.J.P."/>
            <person name="McCowen C."/>
            <person name="Montmayeur A."/>
            <person name="Murphy C."/>
            <person name="Neiman D."/>
            <person name="Pearson M."/>
            <person name="Priest M."/>
            <person name="Roberts A."/>
            <person name="Saif S."/>
            <person name="Shea T."/>
            <person name="Sisk P."/>
            <person name="Stolte C."/>
            <person name="Sykes S."/>
            <person name="Wortman J."/>
            <person name="Nusbaum C."/>
            <person name="Birren B."/>
        </authorList>
    </citation>
    <scope>NUCLEOTIDE SEQUENCE</scope>
    <source>
        <strain evidence="9">ERTm3</strain>
    </source>
</reference>
<evidence type="ECO:0000256" key="4">
    <source>
        <dbReference type="ARBA" id="ARBA00022824"/>
    </source>
</evidence>
<dbReference type="SUPFAM" id="SSF144091">
    <property type="entry name" value="Rhomboid-like"/>
    <property type="match status" value="1"/>
</dbReference>
<evidence type="ECO:0000256" key="3">
    <source>
        <dbReference type="ARBA" id="ARBA00022692"/>
    </source>
</evidence>
<dbReference type="OrthoDB" id="1716531at2759"/>
<proteinExistence type="inferred from homology"/>
<dbReference type="AlphaFoldDB" id="I3EKM9"/>
<evidence type="ECO:0000256" key="8">
    <source>
        <dbReference type="SAM" id="MobiDB-lite"/>
    </source>
</evidence>
<sequence>MQIESHIVQFYKSIPIVSRTLFTISMGQTVLTYLDIISPYNLIYSFPHIKQLELWRVVTAFFYWGPATLDTLVHHFFMLKYCIMMEEAGSNPAEFLYMILVGMAQILVFATALGLQRLSSILSTYIIYVWSRKNPLIVVQYMGLFSLPAHYIPWIMFIFSYLAERSLPINDLIGILTGHVYFYFKTVYIKTNPGSDPLATPQFLKNLFIKRKAQPTQSERPAGTRRPTTLADLEE</sequence>
<dbReference type="STRING" id="935791.I3EKM9"/>
<evidence type="ECO:0000313" key="10">
    <source>
        <dbReference type="Proteomes" id="UP000002872"/>
    </source>
</evidence>
<dbReference type="GO" id="GO:0005789">
    <property type="term" value="C:endoplasmic reticulum membrane"/>
    <property type="evidence" value="ECO:0007669"/>
    <property type="project" value="UniProtKB-SubCell"/>
</dbReference>
<dbReference type="InterPro" id="IPR035952">
    <property type="entry name" value="Rhomboid-like_sf"/>
</dbReference>
<comment type="function">
    <text evidence="7">May be involved in the degradation of misfolded endoplasmic reticulum (ER) luminal proteins.</text>
</comment>
<evidence type="ECO:0000256" key="6">
    <source>
        <dbReference type="ARBA" id="ARBA00023136"/>
    </source>
</evidence>
<keyword evidence="5 7" id="KW-1133">Transmembrane helix</keyword>
<dbReference type="PANTHER" id="PTHR11009">
    <property type="entry name" value="DER1-LIKE PROTEIN, DERLIN"/>
    <property type="match status" value="1"/>
</dbReference>
<dbReference type="Pfam" id="PF04511">
    <property type="entry name" value="DER1"/>
    <property type="match status" value="1"/>
</dbReference>